<evidence type="ECO:0000256" key="1">
    <source>
        <dbReference type="ARBA" id="ARBA00022679"/>
    </source>
</evidence>
<accession>A0A8J5YWQ3</accession>
<dbReference type="Gene3D" id="3.30.420.10">
    <property type="entry name" value="Ribonuclease H-like superfamily/Ribonuclease H"/>
    <property type="match status" value="1"/>
</dbReference>
<dbReference type="Gene3D" id="3.30.70.270">
    <property type="match status" value="2"/>
</dbReference>
<dbReference type="GO" id="GO:0003964">
    <property type="term" value="F:RNA-directed DNA polymerase activity"/>
    <property type="evidence" value="ECO:0007669"/>
    <property type="project" value="UniProtKB-KW"/>
</dbReference>
<keyword evidence="2" id="KW-0548">Nucleotidyltransferase</keyword>
<evidence type="ECO:0000256" key="4">
    <source>
        <dbReference type="ARBA" id="ARBA00022759"/>
    </source>
</evidence>
<feature type="domain" description="Integrase catalytic" evidence="8">
    <location>
        <begin position="656"/>
        <end position="743"/>
    </location>
</feature>
<sequence>MRSSNIVTRGRPPRNTRNISGGKGVTQDIATRSDTRTPVRAYAICAHEEASSLDVITDTFTLYDTKVIALIDPRSTHSYVYVNLVSSKTLPVDSTEFKYVRKGCEAYFAYVFDTKVTEKKVESVPVVCKYLDVFLEELLGLPPIREVEFGIELMPGTTPISIAPYRMSSTELKELKSQLQELTDRGFARPSFSPWGAPVLFVKKKDDDLFDQLKGATVFSKIDLISSYYQLRVKDSDVPKTTFRMRYGHYEFLVMPFGLTNAPAIFMDLMNQIFKPYLDRFFVLFIDDIFVYSSDETEHAEHLRIVLLTLRDKQLYAKFSKCEFWLYEPLRNLSRLCFDARRQSHSLCLETIEATLKELLDTRFRVSSHCFCIEDLAPLSVRDTGVCLSRVRYTVMLHGHVSSEFVVVYIDDILVYSKTEDEHDEHLRVVLQILREKQLYAKFSKCEFWLREITFLRHFSGFGGILSSVCRGFSLIAAPLTKMLHKGLESGKEFVVYGDASHVGLGCFLMQGGKVVAYASHQLKTHEGNYLMHDLKLATIIELLKDYDYTIEYHSGKANVVADALSRRTMSDLRVMFACLSLFDDRSLLAKLQVESGTTSNLELNSDGVLPYAMHPGGNKMYRYLRELYWWPSLKLEVTDFVARSLTCQQVKAEHQDPRFMSRFWKKLHEALGSRLDFSTTFHPQTDGQSERVIQILEDMLRSCVIDFRGSWDDYLPLAEFAYNNSFQASLQIAPYKALYGHKCRTPLCWTELDERQVLGPELVFKTEDKVRLIRDRLKTTADRQKSYADLKRHEIEYSVMDFVFLKVSSWKKTLRFGRNGKLSPRFIGSYWILKRVGPVAYQLELPPELDRIHDVFHISMLRRYVSDLSHIVSVEDIEVRPNLTFKDELVQILERDIKVLRKKSIPLVKVLWRNHSTEEAT</sequence>
<dbReference type="Pfam" id="PF17921">
    <property type="entry name" value="Integrase_H2C2"/>
    <property type="match status" value="1"/>
</dbReference>
<dbReference type="InterPro" id="IPR000477">
    <property type="entry name" value="RT_dom"/>
</dbReference>
<dbReference type="GO" id="GO:0015074">
    <property type="term" value="P:DNA integration"/>
    <property type="evidence" value="ECO:0007669"/>
    <property type="project" value="InterPro"/>
</dbReference>
<dbReference type="Pfam" id="PF24626">
    <property type="entry name" value="SH3_Tf2-1"/>
    <property type="match status" value="1"/>
</dbReference>
<dbReference type="Pfam" id="PF00078">
    <property type="entry name" value="RVT_1"/>
    <property type="match status" value="2"/>
</dbReference>
<evidence type="ECO:0000256" key="2">
    <source>
        <dbReference type="ARBA" id="ARBA00022695"/>
    </source>
</evidence>
<dbReference type="PANTHER" id="PTHR24559">
    <property type="entry name" value="TRANSPOSON TY3-I GAG-POL POLYPROTEIN"/>
    <property type="match status" value="1"/>
</dbReference>
<comment type="caution">
    <text evidence="9">The sequence shown here is derived from an EMBL/GenBank/DDBJ whole genome shotgun (WGS) entry which is preliminary data.</text>
</comment>
<dbReference type="InterPro" id="IPR056924">
    <property type="entry name" value="SH3_Tf2-1"/>
</dbReference>
<dbReference type="InterPro" id="IPR012337">
    <property type="entry name" value="RNaseH-like_sf"/>
</dbReference>
<dbReference type="InterPro" id="IPR043502">
    <property type="entry name" value="DNA/RNA_pol_sf"/>
</dbReference>
<feature type="region of interest" description="Disordered" evidence="7">
    <location>
        <begin position="1"/>
        <end position="30"/>
    </location>
</feature>
<dbReference type="OrthoDB" id="6764844at2759"/>
<keyword evidence="1" id="KW-0808">Transferase</keyword>
<evidence type="ECO:0000259" key="8">
    <source>
        <dbReference type="PROSITE" id="PS50994"/>
    </source>
</evidence>
<keyword evidence="6" id="KW-0695">RNA-directed DNA polymerase</keyword>
<dbReference type="PROSITE" id="PS50994">
    <property type="entry name" value="INTEGRASE"/>
    <property type="match status" value="1"/>
</dbReference>
<evidence type="ECO:0000256" key="6">
    <source>
        <dbReference type="ARBA" id="ARBA00022918"/>
    </source>
</evidence>
<proteinExistence type="predicted"/>
<dbReference type="Pfam" id="PF17917">
    <property type="entry name" value="RT_RNaseH"/>
    <property type="match status" value="1"/>
</dbReference>
<keyword evidence="4" id="KW-0255">Endonuclease</keyword>
<keyword evidence="3" id="KW-0540">Nuclease</keyword>
<evidence type="ECO:0000313" key="10">
    <source>
        <dbReference type="Proteomes" id="UP000701853"/>
    </source>
</evidence>
<protein>
    <recommendedName>
        <fullName evidence="8">Integrase catalytic domain-containing protein</fullName>
    </recommendedName>
</protein>
<evidence type="ECO:0000313" key="9">
    <source>
        <dbReference type="EMBL" id="KAG8488610.1"/>
    </source>
</evidence>
<dbReference type="InterPro" id="IPR036397">
    <property type="entry name" value="RNaseH_sf"/>
</dbReference>
<dbReference type="InterPro" id="IPR043128">
    <property type="entry name" value="Rev_trsase/Diguanyl_cyclase"/>
</dbReference>
<evidence type="ECO:0000256" key="5">
    <source>
        <dbReference type="ARBA" id="ARBA00022801"/>
    </source>
</evidence>
<evidence type="ECO:0000256" key="3">
    <source>
        <dbReference type="ARBA" id="ARBA00022722"/>
    </source>
</evidence>
<dbReference type="GO" id="GO:0004519">
    <property type="term" value="F:endonuclease activity"/>
    <property type="evidence" value="ECO:0007669"/>
    <property type="project" value="UniProtKB-KW"/>
</dbReference>
<dbReference type="CDD" id="cd01647">
    <property type="entry name" value="RT_LTR"/>
    <property type="match status" value="1"/>
</dbReference>
<dbReference type="GO" id="GO:0003676">
    <property type="term" value="F:nucleic acid binding"/>
    <property type="evidence" value="ECO:0007669"/>
    <property type="project" value="InterPro"/>
</dbReference>
<dbReference type="InterPro" id="IPR001584">
    <property type="entry name" value="Integrase_cat-core"/>
</dbReference>
<name>A0A8J5YWQ3_9ROSI</name>
<dbReference type="Gene3D" id="1.10.340.70">
    <property type="match status" value="1"/>
</dbReference>
<dbReference type="SUPFAM" id="SSF53098">
    <property type="entry name" value="Ribonuclease H-like"/>
    <property type="match status" value="1"/>
</dbReference>
<dbReference type="Proteomes" id="UP000701853">
    <property type="component" value="Chromosome 7"/>
</dbReference>
<gene>
    <name evidence="9" type="ORF">CXB51_016588</name>
</gene>
<dbReference type="EMBL" id="JAHUZN010000007">
    <property type="protein sequence ID" value="KAG8488610.1"/>
    <property type="molecule type" value="Genomic_DNA"/>
</dbReference>
<reference evidence="9 10" key="1">
    <citation type="journal article" date="2021" name="bioRxiv">
        <title>The Gossypium anomalum genome as a resource for cotton improvement and evolutionary analysis of hybrid incompatibility.</title>
        <authorList>
            <person name="Grover C.E."/>
            <person name="Yuan D."/>
            <person name="Arick M.A."/>
            <person name="Miller E.R."/>
            <person name="Hu G."/>
            <person name="Peterson D.G."/>
            <person name="Wendel J.F."/>
            <person name="Udall J.A."/>
        </authorList>
    </citation>
    <scope>NUCLEOTIDE SEQUENCE [LARGE SCALE GENOMIC DNA]</scope>
    <source>
        <strain evidence="9">JFW-Udall</strain>
        <tissue evidence="9">Leaf</tissue>
    </source>
</reference>
<organism evidence="9 10">
    <name type="scientific">Gossypium anomalum</name>
    <dbReference type="NCBI Taxonomy" id="47600"/>
    <lineage>
        <taxon>Eukaryota</taxon>
        <taxon>Viridiplantae</taxon>
        <taxon>Streptophyta</taxon>
        <taxon>Embryophyta</taxon>
        <taxon>Tracheophyta</taxon>
        <taxon>Spermatophyta</taxon>
        <taxon>Magnoliopsida</taxon>
        <taxon>eudicotyledons</taxon>
        <taxon>Gunneridae</taxon>
        <taxon>Pentapetalae</taxon>
        <taxon>rosids</taxon>
        <taxon>malvids</taxon>
        <taxon>Malvales</taxon>
        <taxon>Malvaceae</taxon>
        <taxon>Malvoideae</taxon>
        <taxon>Gossypium</taxon>
    </lineage>
</organism>
<keyword evidence="10" id="KW-1185">Reference proteome</keyword>
<dbReference type="InterPro" id="IPR041588">
    <property type="entry name" value="Integrase_H2C2"/>
</dbReference>
<keyword evidence="5" id="KW-0378">Hydrolase</keyword>
<dbReference type="AlphaFoldDB" id="A0A8J5YWQ3"/>
<dbReference type="Gene3D" id="3.10.10.10">
    <property type="entry name" value="HIV Type 1 Reverse Transcriptase, subunit A, domain 1"/>
    <property type="match status" value="2"/>
</dbReference>
<evidence type="ECO:0000256" key="7">
    <source>
        <dbReference type="SAM" id="MobiDB-lite"/>
    </source>
</evidence>
<dbReference type="Pfam" id="PF08284">
    <property type="entry name" value="RVP_2"/>
    <property type="match status" value="1"/>
</dbReference>
<dbReference type="SUPFAM" id="SSF56672">
    <property type="entry name" value="DNA/RNA polymerases"/>
    <property type="match status" value="2"/>
</dbReference>
<dbReference type="GO" id="GO:0016787">
    <property type="term" value="F:hydrolase activity"/>
    <property type="evidence" value="ECO:0007669"/>
    <property type="project" value="UniProtKB-KW"/>
</dbReference>
<dbReference type="PANTHER" id="PTHR24559:SF444">
    <property type="entry name" value="REVERSE TRANSCRIPTASE DOMAIN-CONTAINING PROTEIN"/>
    <property type="match status" value="1"/>
</dbReference>
<dbReference type="InterPro" id="IPR053134">
    <property type="entry name" value="RNA-dir_DNA_polymerase"/>
</dbReference>
<dbReference type="InterPro" id="IPR041373">
    <property type="entry name" value="RT_RNaseH"/>
</dbReference>